<evidence type="ECO:0000256" key="1">
    <source>
        <dbReference type="ARBA" id="ARBA00009437"/>
    </source>
</evidence>
<dbReference type="GO" id="GO:0003700">
    <property type="term" value="F:DNA-binding transcription factor activity"/>
    <property type="evidence" value="ECO:0007669"/>
    <property type="project" value="InterPro"/>
</dbReference>
<dbReference type="SUPFAM" id="SSF46785">
    <property type="entry name" value="Winged helix' DNA-binding domain"/>
    <property type="match status" value="1"/>
</dbReference>
<keyword evidence="3 6" id="KW-0238">DNA-binding</keyword>
<evidence type="ECO:0000256" key="2">
    <source>
        <dbReference type="ARBA" id="ARBA00023015"/>
    </source>
</evidence>
<name>A0A286G999_9PROT</name>
<gene>
    <name evidence="6" type="ORF">SAMN05421508_102254</name>
</gene>
<dbReference type="AlphaFoldDB" id="A0A286G999"/>
<dbReference type="Pfam" id="PF00126">
    <property type="entry name" value="HTH_1"/>
    <property type="match status" value="1"/>
</dbReference>
<dbReference type="PRINTS" id="PR00039">
    <property type="entry name" value="HTHLYSR"/>
</dbReference>
<evidence type="ECO:0000313" key="7">
    <source>
        <dbReference type="Proteomes" id="UP000219621"/>
    </source>
</evidence>
<evidence type="ECO:0000256" key="3">
    <source>
        <dbReference type="ARBA" id="ARBA00023125"/>
    </source>
</evidence>
<dbReference type="Proteomes" id="UP000219621">
    <property type="component" value="Unassembled WGS sequence"/>
</dbReference>
<dbReference type="PROSITE" id="PS50931">
    <property type="entry name" value="HTH_LYSR"/>
    <property type="match status" value="1"/>
</dbReference>
<dbReference type="PANTHER" id="PTHR30126:SF40">
    <property type="entry name" value="HTH-TYPE TRANSCRIPTIONAL REGULATOR GLTR"/>
    <property type="match status" value="1"/>
</dbReference>
<dbReference type="GO" id="GO:0000976">
    <property type="term" value="F:transcription cis-regulatory region binding"/>
    <property type="evidence" value="ECO:0007669"/>
    <property type="project" value="TreeGrafter"/>
</dbReference>
<organism evidence="6 7">
    <name type="scientific">Caenispirillum bisanense</name>
    <dbReference type="NCBI Taxonomy" id="414052"/>
    <lineage>
        <taxon>Bacteria</taxon>
        <taxon>Pseudomonadati</taxon>
        <taxon>Pseudomonadota</taxon>
        <taxon>Alphaproteobacteria</taxon>
        <taxon>Rhodospirillales</taxon>
        <taxon>Novispirillaceae</taxon>
        <taxon>Caenispirillum</taxon>
    </lineage>
</organism>
<keyword evidence="7" id="KW-1185">Reference proteome</keyword>
<proteinExistence type="inferred from homology"/>
<dbReference type="InterPro" id="IPR036390">
    <property type="entry name" value="WH_DNA-bd_sf"/>
</dbReference>
<dbReference type="Gene3D" id="1.10.10.10">
    <property type="entry name" value="Winged helix-like DNA-binding domain superfamily/Winged helix DNA-binding domain"/>
    <property type="match status" value="1"/>
</dbReference>
<evidence type="ECO:0000313" key="6">
    <source>
        <dbReference type="EMBL" id="SOD92078.1"/>
    </source>
</evidence>
<dbReference type="InterPro" id="IPR005119">
    <property type="entry name" value="LysR_subst-bd"/>
</dbReference>
<dbReference type="RefSeq" id="WP_097278016.1">
    <property type="nucleotide sequence ID" value="NZ_OCNJ01000002.1"/>
</dbReference>
<dbReference type="Pfam" id="PF03466">
    <property type="entry name" value="LysR_substrate"/>
    <property type="match status" value="1"/>
</dbReference>
<feature type="domain" description="HTH lysR-type" evidence="5">
    <location>
        <begin position="5"/>
        <end position="62"/>
    </location>
</feature>
<evidence type="ECO:0000256" key="4">
    <source>
        <dbReference type="ARBA" id="ARBA00023163"/>
    </source>
</evidence>
<dbReference type="SUPFAM" id="SSF53850">
    <property type="entry name" value="Periplasmic binding protein-like II"/>
    <property type="match status" value="1"/>
</dbReference>
<dbReference type="FunFam" id="1.10.10.10:FF:000001">
    <property type="entry name" value="LysR family transcriptional regulator"/>
    <property type="match status" value="1"/>
</dbReference>
<dbReference type="InterPro" id="IPR000847">
    <property type="entry name" value="LysR_HTH_N"/>
</dbReference>
<comment type="similarity">
    <text evidence="1">Belongs to the LysR transcriptional regulatory family.</text>
</comment>
<dbReference type="PANTHER" id="PTHR30126">
    <property type="entry name" value="HTH-TYPE TRANSCRIPTIONAL REGULATOR"/>
    <property type="match status" value="1"/>
</dbReference>
<protein>
    <submittedName>
        <fullName evidence="6">DNA-binding transcriptional regulator, LysR family</fullName>
    </submittedName>
</protein>
<dbReference type="InterPro" id="IPR036388">
    <property type="entry name" value="WH-like_DNA-bd_sf"/>
</dbReference>
<reference evidence="7" key="1">
    <citation type="submission" date="2017-09" db="EMBL/GenBank/DDBJ databases">
        <authorList>
            <person name="Varghese N."/>
            <person name="Submissions S."/>
        </authorList>
    </citation>
    <scope>NUCLEOTIDE SEQUENCE [LARGE SCALE GENOMIC DNA]</scope>
    <source>
        <strain evidence="7">USBA 140</strain>
    </source>
</reference>
<keyword evidence="4" id="KW-0804">Transcription</keyword>
<sequence>MEIPFDLPALRLVLAVGEAGSLSGAAERLHTVQSNVTTRLRRLEDALGCRLFERHARGVVPTEAGRRLAAYAERILALAEEAGAALRAEAAAPPPLRLGAMETTAAVRLPPLLAALTQAMPDLTVTVETGPTDALVEQVLAGRLDCAFVGGPVDHAALVARPAFVETLVLVTPRRPAAGAAATLVAFRAGCSYRARAERLLRETGRLPYRVLELGTLDGILGCVAAGIGMAVVPAATAARADAAAVRVEALPDPLARTETLLLTRRDAAPHAGVAALAGHIPPST</sequence>
<keyword evidence="2" id="KW-0805">Transcription regulation</keyword>
<evidence type="ECO:0000259" key="5">
    <source>
        <dbReference type="PROSITE" id="PS50931"/>
    </source>
</evidence>
<dbReference type="EMBL" id="OCNJ01000002">
    <property type="protein sequence ID" value="SOD92078.1"/>
    <property type="molecule type" value="Genomic_DNA"/>
</dbReference>
<dbReference type="OrthoDB" id="8479357at2"/>
<dbReference type="Gene3D" id="3.40.190.290">
    <property type="match status" value="1"/>
</dbReference>
<accession>A0A286G999</accession>